<dbReference type="PANTHER" id="PTHR42770:SF7">
    <property type="entry name" value="MEMBRANE PROTEIN"/>
    <property type="match status" value="1"/>
</dbReference>
<feature type="region of interest" description="Disordered" evidence="6">
    <location>
        <begin position="478"/>
        <end position="547"/>
    </location>
</feature>
<feature type="transmembrane region" description="Helical" evidence="7">
    <location>
        <begin position="345"/>
        <end position="363"/>
    </location>
</feature>
<evidence type="ECO:0000256" key="3">
    <source>
        <dbReference type="ARBA" id="ARBA00022692"/>
    </source>
</evidence>
<evidence type="ECO:0000313" key="9">
    <source>
        <dbReference type="Proteomes" id="UP000794436"/>
    </source>
</evidence>
<feature type="transmembrane region" description="Helical" evidence="7">
    <location>
        <begin position="242"/>
        <end position="261"/>
    </location>
</feature>
<dbReference type="AlphaFoldDB" id="A0A8K1C830"/>
<accession>A0A8K1C830</accession>
<dbReference type="Pfam" id="PF13520">
    <property type="entry name" value="AA_permease_2"/>
    <property type="match status" value="1"/>
</dbReference>
<feature type="compositionally biased region" description="Low complexity" evidence="6">
    <location>
        <begin position="509"/>
        <end position="519"/>
    </location>
</feature>
<sequence>MPGTTPAIVPTPTTASSSPVAHPVRLRELWLLAVSMTISGHFTHWHIALLTVDVLSATAAFFALAAVFVVMVLTTAELNSVLPYAGGAYAITRRTLGFTAGYVVGTFSILVHLFYIADAVVTLVRIFVENASALQGLEPFLWFVTLMSMAILYRRSSRVFWGIVTLVGGSSLAILALYCLSALWLYRRSQAEPDPTRPKASAAKFLKIFPLPGWMFLGVEALGTITDLGNDNRVLASRAQRAYLYSLLLTSIVVFALSAALPPHELTSPLPFTQSFADTLGLSTPHASLLSAPAMYVTAYCLIGSCARILTSMASSGLLSRRLYRRIQRSESRTRDPSRKRTNDSALGTVCVVSYLLCLIAHYAKTQILFTVCLGFAFVSWMLQLVTYVTIRLSPRILQHAPYRSPFGIPGALFALIISLVAFISIIGGQHDGGVEDIVMASVGALLLLYYHYHIKKHQLMSSRERDLMLAILGNKATKSKPKPTPAAPARAPAPITVPAPSPEPEPTPASSVAVIAPAPGAPVDPSAPSPKLPSRPSLRRLPSFPEGEVVDMDVPYLPAAESEPVATQEPTPTLSPPPPRRAKTDSNVQTASSPPVATTGPPALSWGRSFFRSTGLERLREETERDLRSAVSGIWPSERSSHGRNR</sequence>
<dbReference type="GO" id="GO:0005886">
    <property type="term" value="C:plasma membrane"/>
    <property type="evidence" value="ECO:0007669"/>
    <property type="project" value="UniProtKB-SubCell"/>
</dbReference>
<gene>
    <name evidence="8" type="ORF">Poli38472_011762</name>
</gene>
<keyword evidence="4 7" id="KW-1133">Transmembrane helix</keyword>
<keyword evidence="9" id="KW-1185">Reference proteome</keyword>
<feature type="compositionally biased region" description="Low complexity" evidence="6">
    <location>
        <begin position="535"/>
        <end position="546"/>
    </location>
</feature>
<dbReference type="PANTHER" id="PTHR42770">
    <property type="entry name" value="AMINO ACID TRANSPORTER-RELATED"/>
    <property type="match status" value="1"/>
</dbReference>
<evidence type="ECO:0000256" key="5">
    <source>
        <dbReference type="ARBA" id="ARBA00023136"/>
    </source>
</evidence>
<feature type="transmembrane region" description="Helical" evidence="7">
    <location>
        <begin position="95"/>
        <end position="116"/>
    </location>
</feature>
<feature type="compositionally biased region" description="Polar residues" evidence="6">
    <location>
        <begin position="586"/>
        <end position="597"/>
    </location>
</feature>
<keyword evidence="2" id="KW-1003">Cell membrane</keyword>
<comment type="caution">
    <text evidence="8">The sequence shown here is derived from an EMBL/GenBank/DDBJ whole genome shotgun (WGS) entry which is preliminary data.</text>
</comment>
<feature type="transmembrane region" description="Helical" evidence="7">
    <location>
        <begin position="136"/>
        <end position="153"/>
    </location>
</feature>
<reference evidence="8" key="1">
    <citation type="submission" date="2019-03" db="EMBL/GenBank/DDBJ databases">
        <title>Long read genome sequence of the mycoparasitic Pythium oligandrum ATCC 38472 isolated from sugarbeet rhizosphere.</title>
        <authorList>
            <person name="Gaulin E."/>
        </authorList>
    </citation>
    <scope>NUCLEOTIDE SEQUENCE</scope>
    <source>
        <strain evidence="8">ATCC 38472_TT</strain>
    </source>
</reference>
<evidence type="ECO:0000313" key="8">
    <source>
        <dbReference type="EMBL" id="TMW58174.1"/>
    </source>
</evidence>
<feature type="transmembrane region" description="Helical" evidence="7">
    <location>
        <begin position="160"/>
        <end position="186"/>
    </location>
</feature>
<dbReference type="InterPro" id="IPR002293">
    <property type="entry name" value="AA/rel_permease1"/>
</dbReference>
<feature type="compositionally biased region" description="Basic and acidic residues" evidence="6">
    <location>
        <begin position="616"/>
        <end position="629"/>
    </location>
</feature>
<feature type="compositionally biased region" description="Pro residues" evidence="6">
    <location>
        <begin position="496"/>
        <end position="508"/>
    </location>
</feature>
<name>A0A8K1C830_PYTOL</name>
<evidence type="ECO:0000256" key="2">
    <source>
        <dbReference type="ARBA" id="ARBA00022475"/>
    </source>
</evidence>
<feature type="transmembrane region" description="Helical" evidence="7">
    <location>
        <begin position="369"/>
        <end position="391"/>
    </location>
</feature>
<dbReference type="Proteomes" id="UP000794436">
    <property type="component" value="Unassembled WGS sequence"/>
</dbReference>
<feature type="region of interest" description="Disordered" evidence="6">
    <location>
        <begin position="562"/>
        <end position="647"/>
    </location>
</feature>
<proteinExistence type="predicted"/>
<evidence type="ECO:0000256" key="1">
    <source>
        <dbReference type="ARBA" id="ARBA00004651"/>
    </source>
</evidence>
<evidence type="ECO:0000256" key="4">
    <source>
        <dbReference type="ARBA" id="ARBA00022989"/>
    </source>
</evidence>
<keyword evidence="5 7" id="KW-0472">Membrane</keyword>
<dbReference type="GO" id="GO:0022857">
    <property type="term" value="F:transmembrane transporter activity"/>
    <property type="evidence" value="ECO:0007669"/>
    <property type="project" value="InterPro"/>
</dbReference>
<evidence type="ECO:0008006" key="10">
    <source>
        <dbReference type="Google" id="ProtNLM"/>
    </source>
</evidence>
<feature type="transmembrane region" description="Helical" evidence="7">
    <location>
        <begin position="438"/>
        <end position="455"/>
    </location>
</feature>
<comment type="subcellular location">
    <subcellularLocation>
        <location evidence="1">Cell membrane</location>
        <topology evidence="1">Multi-pass membrane protein</topology>
    </subcellularLocation>
</comment>
<dbReference type="OrthoDB" id="3900342at2759"/>
<feature type="transmembrane region" description="Helical" evidence="7">
    <location>
        <begin position="403"/>
        <end position="426"/>
    </location>
</feature>
<dbReference type="InterPro" id="IPR050367">
    <property type="entry name" value="APC_superfamily"/>
</dbReference>
<dbReference type="EMBL" id="SPLM01000112">
    <property type="protein sequence ID" value="TMW58174.1"/>
    <property type="molecule type" value="Genomic_DNA"/>
</dbReference>
<evidence type="ECO:0000256" key="6">
    <source>
        <dbReference type="SAM" id="MobiDB-lite"/>
    </source>
</evidence>
<organism evidence="8 9">
    <name type="scientific">Pythium oligandrum</name>
    <name type="common">Mycoparasitic fungus</name>
    <dbReference type="NCBI Taxonomy" id="41045"/>
    <lineage>
        <taxon>Eukaryota</taxon>
        <taxon>Sar</taxon>
        <taxon>Stramenopiles</taxon>
        <taxon>Oomycota</taxon>
        <taxon>Peronosporomycetes</taxon>
        <taxon>Pythiales</taxon>
        <taxon>Pythiaceae</taxon>
        <taxon>Pythium</taxon>
    </lineage>
</organism>
<protein>
    <recommendedName>
        <fullName evidence="10">Amino acid permease/ SLC12A domain-containing protein</fullName>
    </recommendedName>
</protein>
<feature type="compositionally biased region" description="Pro residues" evidence="6">
    <location>
        <begin position="520"/>
        <end position="534"/>
    </location>
</feature>
<dbReference type="Gene3D" id="1.20.1740.10">
    <property type="entry name" value="Amino acid/polyamine transporter I"/>
    <property type="match status" value="1"/>
</dbReference>
<keyword evidence="3 7" id="KW-0812">Transmembrane</keyword>
<feature type="transmembrane region" description="Helical" evidence="7">
    <location>
        <begin position="54"/>
        <end position="74"/>
    </location>
</feature>
<evidence type="ECO:0000256" key="7">
    <source>
        <dbReference type="SAM" id="Phobius"/>
    </source>
</evidence>
<feature type="transmembrane region" description="Helical" evidence="7">
    <location>
        <begin position="206"/>
        <end position="230"/>
    </location>
</feature>